<evidence type="ECO:0000313" key="1">
    <source>
        <dbReference type="EMBL" id="MBB6104331.1"/>
    </source>
</evidence>
<accession>A0A7W9U130</accession>
<dbReference type="Proteomes" id="UP000571554">
    <property type="component" value="Unassembled WGS sequence"/>
</dbReference>
<dbReference type="EMBL" id="JACHBW010000012">
    <property type="protein sequence ID" value="MBB6104331.1"/>
    <property type="molecule type" value="Genomic_DNA"/>
</dbReference>
<gene>
    <name evidence="1" type="ORF">F4827_004190</name>
</gene>
<keyword evidence="2" id="KW-1185">Reference proteome</keyword>
<evidence type="ECO:0000313" key="2">
    <source>
        <dbReference type="Proteomes" id="UP000571554"/>
    </source>
</evidence>
<comment type="caution">
    <text evidence="1">The sequence shown here is derived from an EMBL/GenBank/DDBJ whole genome shotgun (WGS) entry which is preliminary data.</text>
</comment>
<protein>
    <submittedName>
        <fullName evidence="1">Uncharacterized protein</fullName>
    </submittedName>
</protein>
<organism evidence="1 2">
    <name type="scientific">Paraburkholderia bannensis</name>
    <dbReference type="NCBI Taxonomy" id="765414"/>
    <lineage>
        <taxon>Bacteria</taxon>
        <taxon>Pseudomonadati</taxon>
        <taxon>Pseudomonadota</taxon>
        <taxon>Betaproteobacteria</taxon>
        <taxon>Burkholderiales</taxon>
        <taxon>Burkholderiaceae</taxon>
        <taxon>Paraburkholderia</taxon>
    </lineage>
</organism>
<name>A0A7W9U130_9BURK</name>
<dbReference type="RefSeq" id="WP_183726483.1">
    <property type="nucleotide sequence ID" value="NZ_JACHBW010000012.1"/>
</dbReference>
<proteinExistence type="predicted"/>
<sequence length="63" mass="6998">MPLIALMEFRGDVAESSYAVDDPTLVCHRIERDMLVHARRHGTALIESGGHGRPCRKKLISAL</sequence>
<dbReference type="AlphaFoldDB" id="A0A7W9U130"/>
<reference evidence="1 2" key="1">
    <citation type="submission" date="2020-08" db="EMBL/GenBank/DDBJ databases">
        <title>Above-ground endophytic microbial communities from plants in different locations in the United States.</title>
        <authorList>
            <person name="Frank C."/>
        </authorList>
    </citation>
    <scope>NUCLEOTIDE SEQUENCE [LARGE SCALE GENOMIC DNA]</scope>
    <source>
        <strain evidence="1 2">WP4_2_2</strain>
    </source>
</reference>